<protein>
    <submittedName>
        <fullName evidence="4">von Willebrand factor type A</fullName>
    </submittedName>
</protein>
<keyword evidence="2" id="KW-1133">Transmembrane helix</keyword>
<gene>
    <name evidence="4" type="ordered locus">Oter_1986</name>
</gene>
<dbReference type="InterPro" id="IPR002035">
    <property type="entry name" value="VWF_A"/>
</dbReference>
<proteinExistence type="predicted"/>
<dbReference type="Pfam" id="PF12034">
    <property type="entry name" value="YfbK_C"/>
    <property type="match status" value="1"/>
</dbReference>
<reference evidence="4 5" key="1">
    <citation type="journal article" date="2011" name="J. Bacteriol.">
        <title>Genome sequence of the verrucomicrobium Opitutus terrae PB90-1, an abundant inhabitant of rice paddy soil ecosystems.</title>
        <authorList>
            <person name="van Passel M.W."/>
            <person name="Kant R."/>
            <person name="Palva A."/>
            <person name="Copeland A."/>
            <person name="Lucas S."/>
            <person name="Lapidus A."/>
            <person name="Glavina del Rio T."/>
            <person name="Pitluck S."/>
            <person name="Goltsman E."/>
            <person name="Clum A."/>
            <person name="Sun H."/>
            <person name="Schmutz J."/>
            <person name="Larimer F.W."/>
            <person name="Land M.L."/>
            <person name="Hauser L."/>
            <person name="Kyrpides N."/>
            <person name="Mikhailova N."/>
            <person name="Richardson P.P."/>
            <person name="Janssen P.H."/>
            <person name="de Vos W.M."/>
            <person name="Smidt H."/>
        </authorList>
    </citation>
    <scope>NUCLEOTIDE SEQUENCE [LARGE SCALE GENOMIC DNA]</scope>
    <source>
        <strain evidence="5">DSM 11246 / JCM 15787 / PB90-1</strain>
    </source>
</reference>
<dbReference type="Pfam" id="PF13519">
    <property type="entry name" value="VWA_2"/>
    <property type="match status" value="1"/>
</dbReference>
<keyword evidence="2" id="KW-0472">Membrane</keyword>
<dbReference type="HOGENOM" id="CLU_019123_3_0_0"/>
<feature type="domain" description="VWFA" evidence="3">
    <location>
        <begin position="419"/>
        <end position="597"/>
    </location>
</feature>
<dbReference type="Proteomes" id="UP000007013">
    <property type="component" value="Chromosome"/>
</dbReference>
<sequence length="792" mass="85055">MNEFRITTDDPRLTAYALGELEGEEQQQIDAAVRADPALQAEVAAIRALAGHMNEALAAEALPEVAEQPSRLQTAAIIPGPPDQLDGGRSSGEQAKQLGTLLRFSRWYLVGGGLAAACLVLVLALHSVPHDTGVAAPVAKQLQAAADSALTATTSLTGPMAQKRRVEEPINLPISPQQAPADLEAFAVVATPPAPPVAGQPLLKQVERQPNLSKTSSFAAPESTAFGALARAELRETQRQVRQARAQKKDAAMQALLVANEEPAALSSFPGQAPAMDGYIASTTFAGIGTRVRGDHRQAMNTEAYRFLRESDFLSAREHPLSTFAADVDTASYANVRRFLREGRLPPADAVRIEELVNYFPYRYAAPGRVRDEGVAAPGEAPFAAALEVAAAPWAAQHRLVRIGLKAKDAAVSGRAAANLVFLLDVSGSMDQPNKLRLVQESMRLLLGRLQPEDRVAIVTYAGNSGLALPSTPVARQREILDAIDELRAGGSTNGAMGLQLAYDIAKANFVANGVNRVILCTDGDFNVGVTSEGELVRLIEEKAKSGVFLTVLGFGMGNLKDAMLQQIADRGNGSYGYIDTRREAEKLLVQQVSGTLLTVAKDVKLQVEFNPAKVARYRLIGYEKRLLNQEDFANDKIDAGEIGAGHTVTALYEIIPVGAKDAEVTEETEPEDRRYTYSSAAPSAVEKRTLAHADELLTLKVRYKQPTALLSTRLEFPLKDDGGNFAQASEDFRFASAVAAFGMILRDSPYKGVATLDDVIAWANAATSDDPGGYRAEFVELVKQARLLTQR</sequence>
<evidence type="ECO:0000256" key="2">
    <source>
        <dbReference type="SAM" id="Phobius"/>
    </source>
</evidence>
<dbReference type="eggNOG" id="COG2304">
    <property type="taxonomic scope" value="Bacteria"/>
</dbReference>
<dbReference type="PANTHER" id="PTHR10579">
    <property type="entry name" value="CALCIUM-ACTIVATED CHLORIDE CHANNEL REGULATOR"/>
    <property type="match status" value="1"/>
</dbReference>
<evidence type="ECO:0000313" key="4">
    <source>
        <dbReference type="EMBL" id="ACB75269.1"/>
    </source>
</evidence>
<evidence type="ECO:0000313" key="5">
    <source>
        <dbReference type="Proteomes" id="UP000007013"/>
    </source>
</evidence>
<dbReference type="AlphaFoldDB" id="B1ZYN3"/>
<keyword evidence="1" id="KW-0175">Coiled coil</keyword>
<dbReference type="KEGG" id="ote:Oter_1986"/>
<keyword evidence="5" id="KW-1185">Reference proteome</keyword>
<feature type="transmembrane region" description="Helical" evidence="2">
    <location>
        <begin position="107"/>
        <end position="128"/>
    </location>
</feature>
<name>B1ZYN3_OPITP</name>
<evidence type="ECO:0000259" key="3">
    <source>
        <dbReference type="PROSITE" id="PS50234"/>
    </source>
</evidence>
<organism evidence="4 5">
    <name type="scientific">Opitutus terrae (strain DSM 11246 / JCM 15787 / PB90-1)</name>
    <dbReference type="NCBI Taxonomy" id="452637"/>
    <lineage>
        <taxon>Bacteria</taxon>
        <taxon>Pseudomonadati</taxon>
        <taxon>Verrucomicrobiota</taxon>
        <taxon>Opitutia</taxon>
        <taxon>Opitutales</taxon>
        <taxon>Opitutaceae</taxon>
        <taxon>Opitutus</taxon>
    </lineage>
</organism>
<dbReference type="InterPro" id="IPR022156">
    <property type="entry name" value="Uncharacterised_YfbK_N"/>
</dbReference>
<accession>B1ZYN3</accession>
<dbReference type="RefSeq" id="WP_012374806.1">
    <property type="nucleotide sequence ID" value="NC_010571.1"/>
</dbReference>
<dbReference type="SMART" id="SM00327">
    <property type="entry name" value="VWA"/>
    <property type="match status" value="1"/>
</dbReference>
<dbReference type="STRING" id="452637.Oter_1986"/>
<dbReference type="CDD" id="cd01465">
    <property type="entry name" value="vWA_subgroup"/>
    <property type="match status" value="1"/>
</dbReference>
<dbReference type="InterPro" id="IPR036465">
    <property type="entry name" value="vWFA_dom_sf"/>
</dbReference>
<dbReference type="EMBL" id="CP001032">
    <property type="protein sequence ID" value="ACB75269.1"/>
    <property type="molecule type" value="Genomic_DNA"/>
</dbReference>
<evidence type="ECO:0000256" key="1">
    <source>
        <dbReference type="SAM" id="Coils"/>
    </source>
</evidence>
<dbReference type="Gene3D" id="3.40.50.410">
    <property type="entry name" value="von Willebrand factor, type A domain"/>
    <property type="match status" value="1"/>
</dbReference>
<keyword evidence="2" id="KW-0812">Transmembrane</keyword>
<dbReference type="PROSITE" id="PS50234">
    <property type="entry name" value="VWFA"/>
    <property type="match status" value="1"/>
</dbReference>
<dbReference type="Pfam" id="PF12450">
    <property type="entry name" value="vWF_A"/>
    <property type="match status" value="1"/>
</dbReference>
<dbReference type="InterPro" id="IPR051266">
    <property type="entry name" value="CLCR"/>
</dbReference>
<dbReference type="SUPFAM" id="SSF53300">
    <property type="entry name" value="vWA-like"/>
    <property type="match status" value="1"/>
</dbReference>
<dbReference type="eggNOG" id="COG3170">
    <property type="taxonomic scope" value="Bacteria"/>
</dbReference>
<dbReference type="PANTHER" id="PTHR10579:SF43">
    <property type="entry name" value="ZINC FINGER (C3HC4-TYPE RING FINGER) FAMILY PROTEIN"/>
    <property type="match status" value="1"/>
</dbReference>
<dbReference type="InterPro" id="IPR021908">
    <property type="entry name" value="YfbK_C"/>
</dbReference>
<feature type="coiled-coil region" evidence="1">
    <location>
        <begin position="227"/>
        <end position="254"/>
    </location>
</feature>